<dbReference type="SMART" id="SM01235">
    <property type="entry name" value="Haem_bd"/>
    <property type="match status" value="1"/>
</dbReference>
<reference evidence="3 4" key="1">
    <citation type="journal article" date="2011" name="J. Bacteriol.">
        <title>Draft genome sequence of the anoxygenic filamentous phototrophic bacterium Oscillochloris trichoides subsp. DG-6.</title>
        <authorList>
            <person name="Kuznetsov B.B."/>
            <person name="Ivanovsky R.N."/>
            <person name="Keppen O.I."/>
            <person name="Sukhacheva M.V."/>
            <person name="Bumazhkin B.K."/>
            <person name="Patutina E.O."/>
            <person name="Beletsky A.V."/>
            <person name="Mardanov A.V."/>
            <person name="Baslerov R.V."/>
            <person name="Panteleeva A.N."/>
            <person name="Kolganova T.V."/>
            <person name="Ravin N.V."/>
            <person name="Skryabin K.G."/>
        </authorList>
    </citation>
    <scope>NUCLEOTIDE SEQUENCE [LARGE SCALE GENOMIC DNA]</scope>
    <source>
        <strain evidence="3 4">DG-6</strain>
    </source>
</reference>
<dbReference type="HOGENOM" id="CLU_120447_0_0_0"/>
<dbReference type="EMBL" id="ADVR01000061">
    <property type="protein sequence ID" value="EFO80349.1"/>
    <property type="molecule type" value="Genomic_DNA"/>
</dbReference>
<feature type="domain" description="Haem-binding" evidence="2">
    <location>
        <begin position="42"/>
        <end position="172"/>
    </location>
</feature>
<evidence type="ECO:0000256" key="1">
    <source>
        <dbReference type="SAM" id="Phobius"/>
    </source>
</evidence>
<feature type="transmembrane region" description="Helical" evidence="1">
    <location>
        <begin position="37"/>
        <end position="56"/>
    </location>
</feature>
<organism evidence="3 4">
    <name type="scientific">Oscillochloris trichoides DG-6</name>
    <dbReference type="NCBI Taxonomy" id="765420"/>
    <lineage>
        <taxon>Bacteria</taxon>
        <taxon>Bacillati</taxon>
        <taxon>Chloroflexota</taxon>
        <taxon>Chloroflexia</taxon>
        <taxon>Chloroflexales</taxon>
        <taxon>Chloroflexineae</taxon>
        <taxon>Oscillochloridaceae</taxon>
        <taxon>Oscillochloris</taxon>
    </lineage>
</organism>
<dbReference type="eggNOG" id="COG2010">
    <property type="taxonomic scope" value="Bacteria"/>
</dbReference>
<protein>
    <recommendedName>
        <fullName evidence="2">Haem-binding domain-containing protein</fullName>
    </recommendedName>
</protein>
<dbReference type="STRING" id="765420.OSCT_1808"/>
<dbReference type="AlphaFoldDB" id="E1IEQ7"/>
<keyword evidence="4" id="KW-1185">Reference proteome</keyword>
<evidence type="ECO:0000313" key="4">
    <source>
        <dbReference type="Proteomes" id="UP000054010"/>
    </source>
</evidence>
<name>E1IEQ7_9CHLR</name>
<evidence type="ECO:0000259" key="2">
    <source>
        <dbReference type="SMART" id="SM01235"/>
    </source>
</evidence>
<sequence length="173" mass="20030">MLTIWIFYPINLRSDYVTPSPAPQASFIRRLLTPRNIAITVIGLLVFIQLIPVWAFQNNPPVLDEPAWDSPQTRALAVRACFDCHSNETVWPWYSKIAPVSWLVTRHVSEGREHMNFSEWSRMREPYEAAEESAELIREAEMPTKDYLLMHPEARLTPEEQQQLIQGLAASLR</sequence>
<dbReference type="InterPro" id="IPR025992">
    <property type="entry name" value="Haem-bd"/>
</dbReference>
<comment type="caution">
    <text evidence="3">The sequence shown here is derived from an EMBL/GenBank/DDBJ whole genome shotgun (WGS) entry which is preliminary data.</text>
</comment>
<accession>E1IEQ7</accession>
<dbReference type="Proteomes" id="UP000054010">
    <property type="component" value="Unassembled WGS sequence"/>
</dbReference>
<gene>
    <name evidence="3" type="ORF">OSCT_1808</name>
</gene>
<keyword evidence="1" id="KW-0472">Membrane</keyword>
<keyword evidence="1" id="KW-0812">Transmembrane</keyword>
<proteinExistence type="predicted"/>
<dbReference type="Pfam" id="PF14376">
    <property type="entry name" value="Haem_bd"/>
    <property type="match status" value="1"/>
</dbReference>
<keyword evidence="1" id="KW-1133">Transmembrane helix</keyword>
<evidence type="ECO:0000313" key="3">
    <source>
        <dbReference type="EMBL" id="EFO80349.1"/>
    </source>
</evidence>
<dbReference type="OrthoDB" id="196738at2"/>